<dbReference type="KEGG" id="bsan:CHH28_17485"/>
<name>A0A222FMV5_9GAMM</name>
<dbReference type="Proteomes" id="UP000202440">
    <property type="component" value="Chromosome"/>
</dbReference>
<keyword evidence="2" id="KW-1185">Reference proteome</keyword>
<reference evidence="1 2" key="1">
    <citation type="submission" date="2017-07" db="EMBL/GenBank/DDBJ databases">
        <title>Annotated genome sequence of Bacterioplanes sanyensis isolated from Red Sea.</title>
        <authorList>
            <person name="Rehman Z.U."/>
        </authorList>
    </citation>
    <scope>NUCLEOTIDE SEQUENCE [LARGE SCALE GENOMIC DNA]</scope>
    <source>
        <strain evidence="1 2">NV9</strain>
    </source>
</reference>
<dbReference type="PROSITE" id="PS51257">
    <property type="entry name" value="PROKAR_LIPOPROTEIN"/>
    <property type="match status" value="1"/>
</dbReference>
<dbReference type="InterPro" id="IPR046732">
    <property type="entry name" value="DUF6624"/>
</dbReference>
<organism evidence="1 2">
    <name type="scientific">Bacterioplanes sanyensis</name>
    <dbReference type="NCBI Taxonomy" id="1249553"/>
    <lineage>
        <taxon>Bacteria</taxon>
        <taxon>Pseudomonadati</taxon>
        <taxon>Pseudomonadota</taxon>
        <taxon>Gammaproteobacteria</taxon>
        <taxon>Oceanospirillales</taxon>
        <taxon>Oceanospirillaceae</taxon>
        <taxon>Bacterioplanes</taxon>
    </lineage>
</organism>
<accession>A0A222FMV5</accession>
<dbReference type="OrthoDB" id="2989458at2"/>
<sequence>MKLCSKERNARQRPERSAVLLRQLMVVISVLVSACAHHNLPSDNDIQRITQQATAVRNQDQHIRSQLQHYLQLHLEQHPLSDSSNSAAVKELWQQQQALDERNRRWAAEVLNTWGWPSKKRFDDVVARSLFLVIQHADVEFQQRFFPLVEQAVHKGDLDRPALALLTDRMLVNQGKPQRYGTQLQKEGDAALQFYPIEQPEQVDRRRATMGLGTLHEYADQLGIIWQPSNTEIE</sequence>
<dbReference type="RefSeq" id="WP_094061525.1">
    <property type="nucleotide sequence ID" value="NZ_CP022530.1"/>
</dbReference>
<protein>
    <submittedName>
        <fullName evidence="1">Uncharacterized protein</fullName>
    </submittedName>
</protein>
<dbReference type="Pfam" id="PF20329">
    <property type="entry name" value="DUF6624"/>
    <property type="match status" value="1"/>
</dbReference>
<dbReference type="EMBL" id="CP022530">
    <property type="protein sequence ID" value="ASP40358.1"/>
    <property type="molecule type" value="Genomic_DNA"/>
</dbReference>
<dbReference type="AlphaFoldDB" id="A0A222FMV5"/>
<evidence type="ECO:0000313" key="1">
    <source>
        <dbReference type="EMBL" id="ASP40358.1"/>
    </source>
</evidence>
<proteinExistence type="predicted"/>
<evidence type="ECO:0000313" key="2">
    <source>
        <dbReference type="Proteomes" id="UP000202440"/>
    </source>
</evidence>
<gene>
    <name evidence="1" type="ORF">CHH28_17485</name>
</gene>